<dbReference type="PROSITE" id="PS01242">
    <property type="entry name" value="ZF_FPG_1"/>
    <property type="match status" value="1"/>
</dbReference>
<dbReference type="PROSITE" id="PS51066">
    <property type="entry name" value="ZF_FPG_2"/>
    <property type="match status" value="1"/>
</dbReference>
<proteinExistence type="inferred from homology"/>
<keyword evidence="13 15" id="KW-0326">Glycosidase</keyword>
<feature type="domain" description="FPG-type" evidence="16">
    <location>
        <begin position="240"/>
        <end position="274"/>
    </location>
</feature>
<comment type="catalytic activity">
    <reaction evidence="14 15">
        <text>2'-deoxyribonucleotide-(2'-deoxyribose 5'-phosphate)-2'-deoxyribonucleotide-DNA = a 3'-end 2'-deoxyribonucleotide-(2,3-dehydro-2,3-deoxyribose 5'-phosphate)-DNA + a 5'-end 5'-phospho-2'-deoxyribonucleoside-DNA + H(+)</text>
        <dbReference type="Rhea" id="RHEA:66592"/>
        <dbReference type="Rhea" id="RHEA-COMP:13180"/>
        <dbReference type="Rhea" id="RHEA-COMP:16897"/>
        <dbReference type="Rhea" id="RHEA-COMP:17067"/>
        <dbReference type="ChEBI" id="CHEBI:15378"/>
        <dbReference type="ChEBI" id="CHEBI:136412"/>
        <dbReference type="ChEBI" id="CHEBI:157695"/>
        <dbReference type="ChEBI" id="CHEBI:167181"/>
        <dbReference type="EC" id="4.2.99.18"/>
    </reaction>
</comment>
<keyword evidence="11 15" id="KW-0456">Lyase</keyword>
<comment type="function">
    <text evidence="15">Involved in base excision repair of DNA damaged by oxidation or by mutagenic agents. Acts as DNA glycosylase that recognizes and removes damaged bases. Has a preference for oxidized purines, such as 7,8-dihydro-8-oxoguanine (8-oxoG). Has AP (apurinic/apyrimidinic) lyase activity and introduces nicks in the DNA strand. Cleaves the DNA backbone by beta-delta elimination to generate a single-strand break at the site of the removed base with both 3'- and 5'-phosphates.</text>
</comment>
<evidence type="ECO:0000256" key="7">
    <source>
        <dbReference type="ARBA" id="ARBA00022801"/>
    </source>
</evidence>
<reference evidence="18 19" key="1">
    <citation type="journal article" date="2015" name="Clin. Infect. Dis.">
        <title>Genomic Investigations unmask Mycoplasma amphoriforme, a new respiratory pathogen.</title>
        <authorList>
            <person name="Gillespie S.H."/>
            <person name="Ling C.L."/>
            <person name="Oravcova K."/>
            <person name="Pinheiro M."/>
            <person name="Wells L."/>
            <person name="Bryant J.M."/>
            <person name="McHugh T.D."/>
            <person name="Bebear C."/>
            <person name="Webster D."/>
            <person name="Harris S.R."/>
            <person name="Seth-Smith H.M."/>
            <person name="Thomson N.R."/>
        </authorList>
    </citation>
    <scope>NUCLEOTIDE SEQUENCE [LARGE SCALE GENOMIC DNA]</scope>
    <source>
        <strain evidence="18 19">A39</strain>
    </source>
</reference>
<evidence type="ECO:0000256" key="12">
    <source>
        <dbReference type="ARBA" id="ARBA00023268"/>
    </source>
</evidence>
<dbReference type="NCBIfam" id="TIGR00577">
    <property type="entry name" value="fpg"/>
    <property type="match status" value="1"/>
</dbReference>
<evidence type="ECO:0000256" key="5">
    <source>
        <dbReference type="ARBA" id="ARBA00022763"/>
    </source>
</evidence>
<dbReference type="PROSITE" id="PS51068">
    <property type="entry name" value="FPG_CAT"/>
    <property type="match status" value="1"/>
</dbReference>
<comment type="similarity">
    <text evidence="2 15">Belongs to the FPG family.</text>
</comment>
<dbReference type="InterPro" id="IPR010663">
    <property type="entry name" value="Znf_FPG/IleRS"/>
</dbReference>
<dbReference type="GO" id="GO:0034039">
    <property type="term" value="F:8-oxo-7,8-dihydroguanine DNA N-glycosylase activity"/>
    <property type="evidence" value="ECO:0007669"/>
    <property type="project" value="TreeGrafter"/>
</dbReference>
<accession>A0A292IJC6</accession>
<organism evidence="18 19">
    <name type="scientific">Mycoplasma amphoriforme A39</name>
    <dbReference type="NCBI Taxonomy" id="572419"/>
    <lineage>
        <taxon>Bacteria</taxon>
        <taxon>Bacillati</taxon>
        <taxon>Mycoplasmatota</taxon>
        <taxon>Mollicutes</taxon>
        <taxon>Mycoplasmataceae</taxon>
        <taxon>Mycoplasma</taxon>
    </lineage>
</organism>
<dbReference type="GO" id="GO:0003690">
    <property type="term" value="F:double-stranded DNA binding"/>
    <property type="evidence" value="ECO:0007669"/>
    <property type="project" value="UniProtKB-ARBA"/>
</dbReference>
<keyword evidence="4 15" id="KW-0479">Metal-binding</keyword>
<evidence type="ECO:0000256" key="11">
    <source>
        <dbReference type="ARBA" id="ARBA00023239"/>
    </source>
</evidence>
<dbReference type="FunFam" id="1.10.8.50:FF:000003">
    <property type="entry name" value="Formamidopyrimidine-DNA glycosylase"/>
    <property type="match status" value="1"/>
</dbReference>
<feature type="active site" description="Proton donor; for delta-elimination activity" evidence="15">
    <location>
        <position position="264"/>
    </location>
</feature>
<keyword evidence="7 15" id="KW-0378">Hydrolase</keyword>
<dbReference type="AlphaFoldDB" id="A0A292IJC6"/>
<evidence type="ECO:0000256" key="14">
    <source>
        <dbReference type="ARBA" id="ARBA00044632"/>
    </source>
</evidence>
<feature type="active site" description="Proton donor; for beta-elimination activity" evidence="15">
    <location>
        <position position="59"/>
    </location>
</feature>
<dbReference type="SUPFAM" id="SSF81624">
    <property type="entry name" value="N-terminal domain of MutM-like DNA repair proteins"/>
    <property type="match status" value="1"/>
</dbReference>
<feature type="binding site" evidence="15">
    <location>
        <position position="112"/>
    </location>
    <ligand>
        <name>DNA</name>
        <dbReference type="ChEBI" id="CHEBI:16991"/>
    </ligand>
</feature>
<dbReference type="PANTHER" id="PTHR22993">
    <property type="entry name" value="FORMAMIDOPYRIMIDINE-DNA GLYCOSYLASE"/>
    <property type="match status" value="1"/>
</dbReference>
<dbReference type="GO" id="GO:0003684">
    <property type="term" value="F:damaged DNA binding"/>
    <property type="evidence" value="ECO:0007669"/>
    <property type="project" value="InterPro"/>
</dbReference>
<dbReference type="InterPro" id="IPR012319">
    <property type="entry name" value="FPG_cat"/>
</dbReference>
<dbReference type="SUPFAM" id="SSF46946">
    <property type="entry name" value="S13-like H2TH domain"/>
    <property type="match status" value="1"/>
</dbReference>
<dbReference type="RefSeq" id="WP_343251337.1">
    <property type="nucleotide sequence ID" value="NZ_HG937516.1"/>
</dbReference>
<evidence type="ECO:0000256" key="9">
    <source>
        <dbReference type="ARBA" id="ARBA00023125"/>
    </source>
</evidence>
<keyword evidence="6 15" id="KW-0863">Zinc-finger</keyword>
<evidence type="ECO:0000256" key="8">
    <source>
        <dbReference type="ARBA" id="ARBA00022833"/>
    </source>
</evidence>
<evidence type="ECO:0000259" key="17">
    <source>
        <dbReference type="PROSITE" id="PS51068"/>
    </source>
</evidence>
<dbReference type="Gene3D" id="3.20.190.10">
    <property type="entry name" value="MutM-like, N-terminal"/>
    <property type="match status" value="1"/>
</dbReference>
<dbReference type="Pfam" id="PF06831">
    <property type="entry name" value="H2TH"/>
    <property type="match status" value="1"/>
</dbReference>
<keyword evidence="9 15" id="KW-0238">DNA-binding</keyword>
<evidence type="ECO:0000256" key="6">
    <source>
        <dbReference type="ARBA" id="ARBA00022771"/>
    </source>
</evidence>
<dbReference type="GO" id="GO:0006284">
    <property type="term" value="P:base-excision repair"/>
    <property type="evidence" value="ECO:0007669"/>
    <property type="project" value="InterPro"/>
</dbReference>
<dbReference type="NCBIfam" id="NF002211">
    <property type="entry name" value="PRK01103.1"/>
    <property type="match status" value="1"/>
</dbReference>
<dbReference type="CDD" id="cd08966">
    <property type="entry name" value="EcFpg-like_N"/>
    <property type="match status" value="1"/>
</dbReference>
<keyword evidence="5 15" id="KW-0227">DNA damage</keyword>
<dbReference type="EC" id="3.2.2.23" evidence="15"/>
<dbReference type="SMART" id="SM01232">
    <property type="entry name" value="H2TH"/>
    <property type="match status" value="1"/>
</dbReference>
<keyword evidence="12 15" id="KW-0511">Multifunctional enzyme</keyword>
<dbReference type="InterPro" id="IPR015887">
    <property type="entry name" value="DNA_glyclase_Znf_dom_DNA_BS"/>
</dbReference>
<name>A0A292IJC6_9MOLU</name>
<evidence type="ECO:0000256" key="1">
    <source>
        <dbReference type="ARBA" id="ARBA00001668"/>
    </source>
</evidence>
<keyword evidence="10 15" id="KW-0234">DNA repair</keyword>
<dbReference type="GO" id="GO:0008270">
    <property type="term" value="F:zinc ion binding"/>
    <property type="evidence" value="ECO:0007669"/>
    <property type="project" value="UniProtKB-UniRule"/>
</dbReference>
<evidence type="ECO:0000256" key="2">
    <source>
        <dbReference type="ARBA" id="ARBA00009409"/>
    </source>
</evidence>
<dbReference type="HAMAP" id="MF_00103">
    <property type="entry name" value="Fapy_DNA_glycosyl"/>
    <property type="match status" value="1"/>
</dbReference>
<dbReference type="PANTHER" id="PTHR22993:SF9">
    <property type="entry name" value="FORMAMIDOPYRIMIDINE-DNA GLYCOSYLASE"/>
    <property type="match status" value="1"/>
</dbReference>
<evidence type="ECO:0000256" key="15">
    <source>
        <dbReference type="HAMAP-Rule" id="MF_00103"/>
    </source>
</evidence>
<feature type="binding site" evidence="15">
    <location>
        <position position="155"/>
    </location>
    <ligand>
        <name>DNA</name>
        <dbReference type="ChEBI" id="CHEBI:16991"/>
    </ligand>
</feature>
<feature type="active site" description="Proton donor" evidence="15">
    <location>
        <position position="3"/>
    </location>
</feature>
<keyword evidence="8 15" id="KW-0862">Zinc</keyword>
<evidence type="ECO:0000256" key="4">
    <source>
        <dbReference type="ARBA" id="ARBA00022723"/>
    </source>
</evidence>
<feature type="domain" description="Formamidopyrimidine-DNA glycosylase catalytic" evidence="17">
    <location>
        <begin position="2"/>
        <end position="115"/>
    </location>
</feature>
<dbReference type="EMBL" id="HG937516">
    <property type="protein sequence ID" value="CDN40706.1"/>
    <property type="molecule type" value="Genomic_DNA"/>
</dbReference>
<gene>
    <name evidence="15" type="primary">mutM</name>
    <name evidence="15" type="synonym">fpg</name>
    <name evidence="18" type="ORF">MAMA39_05890</name>
</gene>
<dbReference type="InterPro" id="IPR020629">
    <property type="entry name" value="FPG_Glyclase"/>
</dbReference>
<dbReference type="SUPFAM" id="SSF57716">
    <property type="entry name" value="Glucocorticoid receptor-like (DNA-binding domain)"/>
    <property type="match status" value="1"/>
</dbReference>
<evidence type="ECO:0000313" key="19">
    <source>
        <dbReference type="Proteomes" id="UP000261764"/>
    </source>
</evidence>
<dbReference type="Proteomes" id="UP000261764">
    <property type="component" value="Chromosome I"/>
</dbReference>
<evidence type="ECO:0000259" key="16">
    <source>
        <dbReference type="PROSITE" id="PS51066"/>
    </source>
</evidence>
<feature type="binding site" evidence="15">
    <location>
        <position position="94"/>
    </location>
    <ligand>
        <name>DNA</name>
        <dbReference type="ChEBI" id="CHEBI:16991"/>
    </ligand>
</feature>
<dbReference type="Pfam" id="PF06827">
    <property type="entry name" value="zf-FPG_IleRS"/>
    <property type="match status" value="1"/>
</dbReference>
<evidence type="ECO:0000313" key="18">
    <source>
        <dbReference type="EMBL" id="CDN40706.1"/>
    </source>
</evidence>
<comment type="catalytic activity">
    <reaction evidence="1 15">
        <text>Hydrolysis of DNA containing ring-opened 7-methylguanine residues, releasing 2,6-diamino-4-hydroxy-5-(N-methyl)formamidopyrimidine.</text>
        <dbReference type="EC" id="3.2.2.23"/>
    </reaction>
</comment>
<dbReference type="InterPro" id="IPR035937">
    <property type="entry name" value="FPG_N"/>
</dbReference>
<protein>
    <recommendedName>
        <fullName evidence="15">Formamidopyrimidine-DNA glycosylase</fullName>
        <shortName evidence="15">Fapy-DNA glycosylase</shortName>
        <ecNumber evidence="15">3.2.2.23</ecNumber>
    </recommendedName>
    <alternativeName>
        <fullName evidence="15">DNA-(apurinic or apyrimidinic site) lyase MutM</fullName>
        <shortName evidence="15">AP lyase MutM</shortName>
        <ecNumber evidence="15">4.2.99.18</ecNumber>
    </alternativeName>
</protein>
<evidence type="ECO:0000256" key="13">
    <source>
        <dbReference type="ARBA" id="ARBA00023295"/>
    </source>
</evidence>
<dbReference type="InterPro" id="IPR010979">
    <property type="entry name" value="Ribosomal_uS13-like_H2TH"/>
</dbReference>
<dbReference type="GO" id="GO:0140078">
    <property type="term" value="F:class I DNA-(apurinic or apyrimidinic site) endonuclease activity"/>
    <property type="evidence" value="ECO:0007669"/>
    <property type="project" value="UniProtKB-EC"/>
</dbReference>
<dbReference type="Gene3D" id="1.10.8.50">
    <property type="match status" value="1"/>
</dbReference>
<keyword evidence="19" id="KW-1185">Reference proteome</keyword>
<dbReference type="SMART" id="SM00898">
    <property type="entry name" value="Fapy_DNA_glyco"/>
    <property type="match status" value="1"/>
</dbReference>
<comment type="cofactor">
    <cofactor evidence="15">
        <name>Zn(2+)</name>
        <dbReference type="ChEBI" id="CHEBI:29105"/>
    </cofactor>
    <text evidence="15">Binds 1 zinc ion per subunit.</text>
</comment>
<dbReference type="InterPro" id="IPR000214">
    <property type="entry name" value="Znf_DNA_glyclase/AP_lyase"/>
</dbReference>
<dbReference type="KEGG" id="mamp:MAMA39_05890"/>
<comment type="subunit">
    <text evidence="3 15">Monomer.</text>
</comment>
<dbReference type="Pfam" id="PF01149">
    <property type="entry name" value="Fapy_DNA_glyco"/>
    <property type="match status" value="1"/>
</dbReference>
<sequence>MPELPEVQTVVNELNLSVLNKKITGVKVHVAKLLKNSTVAQFQAFLTGEKIEKISRKGKYIIFNLTSAKKMVSHLRMEGKYFFENQSTPYDHKHVLVQIEFKNEVLRYHDTRRFGTFNIYENDDHLHSNELAKIALDPIDPQFNGAYLHNKIKGRTRAIKTILLDQSIVSGIGNIYADEILFACQINPSTPAVKITLKECELLAKKAKEILLWAIECNGTTIASYKFKKGHIGSFQEHLKVHTKQNKPCQFCKTKITKIKVNGRGTYFCSHCQILK</sequence>
<evidence type="ECO:0000256" key="10">
    <source>
        <dbReference type="ARBA" id="ARBA00023204"/>
    </source>
</evidence>
<dbReference type="EC" id="4.2.99.18" evidence="15"/>
<feature type="active site" description="Schiff-base intermediate with DNA" evidence="15">
    <location>
        <position position="2"/>
    </location>
</feature>
<dbReference type="InterPro" id="IPR015886">
    <property type="entry name" value="H2TH_FPG"/>
</dbReference>
<evidence type="ECO:0000256" key="3">
    <source>
        <dbReference type="ARBA" id="ARBA00011245"/>
    </source>
</evidence>